<name>A0A9X4G1R0_ACTEU</name>
<dbReference type="NCBIfam" id="TIGR01430">
    <property type="entry name" value="aden_deam"/>
    <property type="match status" value="1"/>
</dbReference>
<sequence>MTLNLAKYGVIDLHLHLDGSLSPEWMIEWAAKQQIQLPSTDPKQLLPFISVPQDCSDLNQYLRCFELPISLLQTPEALASSVTDVLQRLDQAGLLYAEIRFAPQFHTQKGMDQEQVVQAAIKGLQEGLAKTRLFKANLILCCMRAADNQAENLETVRLAHKYLSKGEAGVVAVDLAGAEGIFPTANFSAEFDYANELGVPFTLHAGEAAGAESVEQALNFGASRIGHGIRSIQSESVMRKLIGSRTPLEMCPCSNLQTKTVQHLQDYPLRTFLERGVVATLNSDNMTVSQTDVKNEFHLLEADYQLSKEEAQQLLFNAIEAAFLSKQDKKALLSEIQQRYPALL</sequence>
<evidence type="ECO:0000256" key="4">
    <source>
        <dbReference type="ARBA" id="ARBA00022723"/>
    </source>
</evidence>
<evidence type="ECO:0000256" key="3">
    <source>
        <dbReference type="ARBA" id="ARBA00012784"/>
    </source>
</evidence>
<dbReference type="Gene3D" id="3.20.20.140">
    <property type="entry name" value="Metal-dependent hydrolases"/>
    <property type="match status" value="1"/>
</dbReference>
<proteinExistence type="inferred from homology"/>
<keyword evidence="6" id="KW-0862">Zinc</keyword>
<dbReference type="PANTHER" id="PTHR11409">
    <property type="entry name" value="ADENOSINE DEAMINASE"/>
    <property type="match status" value="1"/>
</dbReference>
<dbReference type="RefSeq" id="WP_275217166.1">
    <property type="nucleotide sequence ID" value="NZ_JAPHVQ010000001.1"/>
</dbReference>
<comment type="similarity">
    <text evidence="2">Belongs to the metallo-dependent hydrolases superfamily. Adenosine and AMP deaminases family.</text>
</comment>
<dbReference type="GO" id="GO:0005829">
    <property type="term" value="C:cytosol"/>
    <property type="evidence" value="ECO:0007669"/>
    <property type="project" value="TreeGrafter"/>
</dbReference>
<dbReference type="InterPro" id="IPR006330">
    <property type="entry name" value="Ado/ade_deaminase"/>
</dbReference>
<keyword evidence="5 8" id="KW-0378">Hydrolase</keyword>
<reference evidence="8" key="2">
    <citation type="journal article" date="2023" name="Pathogens">
        <title>Pathological Features and Genomic Characterization of an Actinobacillus equuli subsp. equuli Bearing Unique Virulence-Associated Genes from an Adult Horse with Pleuropneumonia.</title>
        <authorList>
            <person name="Kamali M."/>
            <person name="Carossino M."/>
            <person name="Del Piero F."/>
            <person name="Peak L."/>
            <person name="Mitchell M.S."/>
            <person name="Willette J."/>
            <person name="Baker R."/>
            <person name="Li F."/>
            <person name="Kenez A."/>
            <person name="Balasuriya U.B.R."/>
            <person name="Go Y.Y."/>
        </authorList>
    </citation>
    <scope>NUCLEOTIDE SEQUENCE</scope>
    <source>
        <strain evidence="8">4524</strain>
    </source>
</reference>
<reference evidence="8" key="1">
    <citation type="submission" date="2022-11" db="EMBL/GenBank/DDBJ databases">
        <authorList>
            <person name="Kamali M."/>
            <person name="Peak L."/>
            <person name="Go Y.Y."/>
            <person name="Balasuriya U.B.R."/>
            <person name="Carossino M."/>
        </authorList>
    </citation>
    <scope>NUCLEOTIDE SEQUENCE</scope>
    <source>
        <strain evidence="8">4524</strain>
    </source>
</reference>
<comment type="cofactor">
    <cofactor evidence="1">
        <name>Zn(2+)</name>
        <dbReference type="ChEBI" id="CHEBI:29105"/>
    </cofactor>
</comment>
<dbReference type="SUPFAM" id="SSF51556">
    <property type="entry name" value="Metallo-dependent hydrolases"/>
    <property type="match status" value="1"/>
</dbReference>
<dbReference type="Pfam" id="PF00962">
    <property type="entry name" value="A_deaminase"/>
    <property type="match status" value="1"/>
</dbReference>
<evidence type="ECO:0000256" key="2">
    <source>
        <dbReference type="ARBA" id="ARBA00006676"/>
    </source>
</evidence>
<feature type="domain" description="Adenosine deaminase" evidence="7">
    <location>
        <begin position="12"/>
        <end position="338"/>
    </location>
</feature>
<evidence type="ECO:0000313" key="9">
    <source>
        <dbReference type="Proteomes" id="UP001142444"/>
    </source>
</evidence>
<protein>
    <recommendedName>
        <fullName evidence="3">adenosine deaminase</fullName>
        <ecNumber evidence="3">3.5.4.4</ecNumber>
    </recommendedName>
</protein>
<dbReference type="Proteomes" id="UP001142444">
    <property type="component" value="Unassembled WGS sequence"/>
</dbReference>
<dbReference type="GO" id="GO:0046872">
    <property type="term" value="F:metal ion binding"/>
    <property type="evidence" value="ECO:0007669"/>
    <property type="project" value="UniProtKB-KW"/>
</dbReference>
<evidence type="ECO:0000256" key="1">
    <source>
        <dbReference type="ARBA" id="ARBA00001947"/>
    </source>
</evidence>
<evidence type="ECO:0000313" key="8">
    <source>
        <dbReference type="EMBL" id="MDE8033876.1"/>
    </source>
</evidence>
<gene>
    <name evidence="8" type="primary">add</name>
    <name evidence="8" type="ORF">OQ257_01650</name>
</gene>
<dbReference type="EMBL" id="JAPHVQ010000001">
    <property type="protein sequence ID" value="MDE8033876.1"/>
    <property type="molecule type" value="Genomic_DNA"/>
</dbReference>
<organism evidence="8 9">
    <name type="scientific">Actinobacillus equuli subsp. equuli</name>
    <dbReference type="NCBI Taxonomy" id="202947"/>
    <lineage>
        <taxon>Bacteria</taxon>
        <taxon>Pseudomonadati</taxon>
        <taxon>Pseudomonadota</taxon>
        <taxon>Gammaproteobacteria</taxon>
        <taxon>Pasteurellales</taxon>
        <taxon>Pasteurellaceae</taxon>
        <taxon>Actinobacillus</taxon>
    </lineage>
</organism>
<dbReference type="EC" id="3.5.4.4" evidence="3"/>
<dbReference type="CDD" id="cd01320">
    <property type="entry name" value="ADA"/>
    <property type="match status" value="1"/>
</dbReference>
<evidence type="ECO:0000256" key="6">
    <source>
        <dbReference type="ARBA" id="ARBA00022833"/>
    </source>
</evidence>
<evidence type="ECO:0000259" key="7">
    <source>
        <dbReference type="Pfam" id="PF00962"/>
    </source>
</evidence>
<comment type="caution">
    <text evidence="8">The sequence shown here is derived from an EMBL/GenBank/DDBJ whole genome shotgun (WGS) entry which is preliminary data.</text>
</comment>
<dbReference type="GO" id="GO:0046103">
    <property type="term" value="P:inosine biosynthetic process"/>
    <property type="evidence" value="ECO:0007669"/>
    <property type="project" value="TreeGrafter"/>
</dbReference>
<accession>A0A9X4G1R0</accession>
<keyword evidence="9" id="KW-1185">Reference proteome</keyword>
<dbReference type="InterPro" id="IPR001365">
    <property type="entry name" value="A_deaminase_dom"/>
</dbReference>
<dbReference type="GO" id="GO:0043103">
    <property type="term" value="P:hypoxanthine salvage"/>
    <property type="evidence" value="ECO:0007669"/>
    <property type="project" value="TreeGrafter"/>
</dbReference>
<dbReference type="PANTHER" id="PTHR11409:SF43">
    <property type="entry name" value="ADENOSINE DEAMINASE"/>
    <property type="match status" value="1"/>
</dbReference>
<dbReference type="GO" id="GO:0004000">
    <property type="term" value="F:adenosine deaminase activity"/>
    <property type="evidence" value="ECO:0007669"/>
    <property type="project" value="TreeGrafter"/>
</dbReference>
<evidence type="ECO:0000256" key="5">
    <source>
        <dbReference type="ARBA" id="ARBA00022801"/>
    </source>
</evidence>
<keyword evidence="4" id="KW-0479">Metal-binding</keyword>
<dbReference type="AlphaFoldDB" id="A0A9X4G1R0"/>
<dbReference type="GO" id="GO:0006154">
    <property type="term" value="P:adenosine catabolic process"/>
    <property type="evidence" value="ECO:0007669"/>
    <property type="project" value="TreeGrafter"/>
</dbReference>
<dbReference type="InterPro" id="IPR032466">
    <property type="entry name" value="Metal_Hydrolase"/>
</dbReference>